<dbReference type="InterPro" id="IPR013611">
    <property type="entry name" value="Transp-assoc_OB_typ2"/>
</dbReference>
<dbReference type="Pfam" id="PF00005">
    <property type="entry name" value="ABC_tran"/>
    <property type="match status" value="1"/>
</dbReference>
<name>A0A5P2G0P3_9BACT</name>
<dbReference type="InterPro" id="IPR017871">
    <property type="entry name" value="ABC_transporter-like_CS"/>
</dbReference>
<dbReference type="PROSITE" id="PS50893">
    <property type="entry name" value="ABC_TRANSPORTER_2"/>
    <property type="match status" value="1"/>
</dbReference>
<dbReference type="PANTHER" id="PTHR42781">
    <property type="entry name" value="SPERMIDINE/PUTRESCINE IMPORT ATP-BINDING PROTEIN POTA"/>
    <property type="match status" value="1"/>
</dbReference>
<dbReference type="Proteomes" id="UP000292424">
    <property type="component" value="Chromosome"/>
</dbReference>
<dbReference type="Pfam" id="PF08402">
    <property type="entry name" value="TOBE_2"/>
    <property type="match status" value="1"/>
</dbReference>
<dbReference type="InterPro" id="IPR012340">
    <property type="entry name" value="NA-bd_OB-fold"/>
</dbReference>
<dbReference type="InterPro" id="IPR003593">
    <property type="entry name" value="AAA+_ATPase"/>
</dbReference>
<dbReference type="InterPro" id="IPR027417">
    <property type="entry name" value="P-loop_NTPase"/>
</dbReference>
<dbReference type="SUPFAM" id="SSF50331">
    <property type="entry name" value="MOP-like"/>
    <property type="match status" value="1"/>
</dbReference>
<protein>
    <submittedName>
        <fullName evidence="5">ABC transporter ATP-binding protein</fullName>
    </submittedName>
</protein>
<dbReference type="KEGG" id="arac:E0W69_012115"/>
<dbReference type="Gene3D" id="2.40.50.100">
    <property type="match status" value="1"/>
</dbReference>
<gene>
    <name evidence="5" type="ORF">E0W69_012115</name>
</gene>
<reference evidence="5 6" key="1">
    <citation type="submission" date="2019-09" db="EMBL/GenBank/DDBJ databases">
        <title>Complete genome sequence of Arachidicoccus sp. B3-10 isolated from apple orchard soil.</title>
        <authorList>
            <person name="Kim H.S."/>
            <person name="Han K.-I."/>
            <person name="Suh M.K."/>
            <person name="Lee K.C."/>
            <person name="Eom M.K."/>
            <person name="Kim J.-S."/>
            <person name="Kang S.W."/>
            <person name="Sin Y."/>
            <person name="Lee J.-S."/>
        </authorList>
    </citation>
    <scope>NUCLEOTIDE SEQUENCE [LARGE SCALE GENOMIC DNA]</scope>
    <source>
        <strain evidence="5 6">B3-10</strain>
    </source>
</reference>
<dbReference type="SMART" id="SM00382">
    <property type="entry name" value="AAA"/>
    <property type="match status" value="1"/>
</dbReference>
<dbReference type="PANTHER" id="PTHR42781:SF4">
    <property type="entry name" value="SPERMIDINE_PUTRESCINE IMPORT ATP-BINDING PROTEIN POTA"/>
    <property type="match status" value="1"/>
</dbReference>
<dbReference type="OrthoDB" id="9802264at2"/>
<dbReference type="InterPro" id="IPR003439">
    <property type="entry name" value="ABC_transporter-like_ATP-bd"/>
</dbReference>
<dbReference type="GO" id="GO:0005524">
    <property type="term" value="F:ATP binding"/>
    <property type="evidence" value="ECO:0007669"/>
    <property type="project" value="UniProtKB-KW"/>
</dbReference>
<dbReference type="EMBL" id="CP044016">
    <property type="protein sequence ID" value="QES89376.1"/>
    <property type="molecule type" value="Genomic_DNA"/>
</dbReference>
<evidence type="ECO:0000313" key="6">
    <source>
        <dbReference type="Proteomes" id="UP000292424"/>
    </source>
</evidence>
<keyword evidence="1" id="KW-0813">Transport</keyword>
<dbReference type="InterPro" id="IPR050093">
    <property type="entry name" value="ABC_SmlMolc_Importer"/>
</dbReference>
<evidence type="ECO:0000313" key="5">
    <source>
        <dbReference type="EMBL" id="QES89376.1"/>
    </source>
</evidence>
<dbReference type="Gene3D" id="2.40.50.140">
    <property type="entry name" value="Nucleic acid-binding proteins"/>
    <property type="match status" value="1"/>
</dbReference>
<dbReference type="GO" id="GO:0022857">
    <property type="term" value="F:transmembrane transporter activity"/>
    <property type="evidence" value="ECO:0007669"/>
    <property type="project" value="InterPro"/>
</dbReference>
<evidence type="ECO:0000256" key="3">
    <source>
        <dbReference type="ARBA" id="ARBA00022840"/>
    </source>
</evidence>
<keyword evidence="6" id="KW-1185">Reference proteome</keyword>
<dbReference type="Gene3D" id="3.40.50.300">
    <property type="entry name" value="P-loop containing nucleotide triphosphate hydrolases"/>
    <property type="match status" value="1"/>
</dbReference>
<feature type="domain" description="ABC transporter" evidence="4">
    <location>
        <begin position="4"/>
        <end position="231"/>
    </location>
</feature>
<dbReference type="PROSITE" id="PS00211">
    <property type="entry name" value="ABC_TRANSPORTER_1"/>
    <property type="match status" value="1"/>
</dbReference>
<sequence length="328" mass="36958">MQFLEVHNISKLIGKTEALKKVSFQQEKSENVAIIGETGSGKSTLLKIIGGLIQTDNGYAALYNKKILGPDEKLIAGHEKIAYLSQHFDLPIHLRVEQALEYANTLEENVAKDLYKICHINHLLKRKTNQLSGGEKQRIALARLISMQPELLLLDEPYSNLDPIHKSTLQTIIQAIQAKWNISVLMVSHNPKDILAWADKIIVMQNGEIVQQGSPEEIYRTPANLYIAQLTGNYNIIKSGIKNFLSKITEVEKHKIIVVRPESFSIVDAENANLKGKITEVHFMGAQYELVVSIDQTLVKITTPFRYFKAGNSIDIYLSPKDIIYLNE</sequence>
<dbReference type="AlphaFoldDB" id="A0A5P2G0P3"/>
<evidence type="ECO:0000256" key="2">
    <source>
        <dbReference type="ARBA" id="ARBA00022741"/>
    </source>
</evidence>
<proteinExistence type="predicted"/>
<accession>A0A5P2G0P3</accession>
<keyword evidence="2" id="KW-0547">Nucleotide-binding</keyword>
<evidence type="ECO:0000256" key="1">
    <source>
        <dbReference type="ARBA" id="ARBA00022448"/>
    </source>
</evidence>
<dbReference type="GO" id="GO:0016887">
    <property type="term" value="F:ATP hydrolysis activity"/>
    <property type="evidence" value="ECO:0007669"/>
    <property type="project" value="InterPro"/>
</dbReference>
<dbReference type="SUPFAM" id="SSF52540">
    <property type="entry name" value="P-loop containing nucleoside triphosphate hydrolases"/>
    <property type="match status" value="1"/>
</dbReference>
<organism evidence="5 6">
    <name type="scientific">Rhizosphaericola mali</name>
    <dbReference type="NCBI Taxonomy" id="2545455"/>
    <lineage>
        <taxon>Bacteria</taxon>
        <taxon>Pseudomonadati</taxon>
        <taxon>Bacteroidota</taxon>
        <taxon>Chitinophagia</taxon>
        <taxon>Chitinophagales</taxon>
        <taxon>Chitinophagaceae</taxon>
        <taxon>Rhizosphaericola</taxon>
    </lineage>
</organism>
<dbReference type="GO" id="GO:0043190">
    <property type="term" value="C:ATP-binding cassette (ABC) transporter complex"/>
    <property type="evidence" value="ECO:0007669"/>
    <property type="project" value="InterPro"/>
</dbReference>
<dbReference type="InterPro" id="IPR008995">
    <property type="entry name" value="Mo/tungstate-bd_C_term_dom"/>
</dbReference>
<dbReference type="RefSeq" id="WP_131330321.1">
    <property type="nucleotide sequence ID" value="NZ_CP044016.1"/>
</dbReference>
<keyword evidence="3 5" id="KW-0067">ATP-binding</keyword>
<evidence type="ECO:0000259" key="4">
    <source>
        <dbReference type="PROSITE" id="PS50893"/>
    </source>
</evidence>